<evidence type="ECO:0000313" key="2">
    <source>
        <dbReference type="EMBL" id="KAE8383823.1"/>
    </source>
</evidence>
<dbReference type="AlphaFoldDB" id="A0A5N7BQ97"/>
<reference evidence="2 3" key="1">
    <citation type="submission" date="2019-04" db="EMBL/GenBank/DDBJ databases">
        <title>Friends and foes A comparative genomics studyof 23 Aspergillus species from section Flavi.</title>
        <authorList>
            <consortium name="DOE Joint Genome Institute"/>
            <person name="Kjaerbolling I."/>
            <person name="Vesth T."/>
            <person name="Frisvad J.C."/>
            <person name="Nybo J.L."/>
            <person name="Theobald S."/>
            <person name="Kildgaard S."/>
            <person name="Isbrandt T."/>
            <person name="Kuo A."/>
            <person name="Sato A."/>
            <person name="Lyhne E.K."/>
            <person name="Kogle M.E."/>
            <person name="Wiebenga A."/>
            <person name="Kun R.S."/>
            <person name="Lubbers R.J."/>
            <person name="Makela M.R."/>
            <person name="Barry K."/>
            <person name="Chovatia M."/>
            <person name="Clum A."/>
            <person name="Daum C."/>
            <person name="Haridas S."/>
            <person name="He G."/>
            <person name="LaButti K."/>
            <person name="Lipzen A."/>
            <person name="Mondo S."/>
            <person name="Riley R."/>
            <person name="Salamov A."/>
            <person name="Simmons B.A."/>
            <person name="Magnuson J.K."/>
            <person name="Henrissat B."/>
            <person name="Mortensen U.H."/>
            <person name="Larsen T.O."/>
            <person name="Devries R.P."/>
            <person name="Grigoriev I.V."/>
            <person name="Machida M."/>
            <person name="Baker S.E."/>
            <person name="Andersen M.R."/>
        </authorList>
    </citation>
    <scope>NUCLEOTIDE SEQUENCE [LARGE SCALE GENOMIC DNA]</scope>
    <source>
        <strain evidence="2 3">IBT 29228</strain>
    </source>
</reference>
<organism evidence="2 3">
    <name type="scientific">Aspergillus bertholletiae</name>
    <dbReference type="NCBI Taxonomy" id="1226010"/>
    <lineage>
        <taxon>Eukaryota</taxon>
        <taxon>Fungi</taxon>
        <taxon>Dikarya</taxon>
        <taxon>Ascomycota</taxon>
        <taxon>Pezizomycotina</taxon>
        <taxon>Eurotiomycetes</taxon>
        <taxon>Eurotiomycetidae</taxon>
        <taxon>Eurotiales</taxon>
        <taxon>Aspergillaceae</taxon>
        <taxon>Aspergillus</taxon>
        <taxon>Aspergillus subgen. Circumdati</taxon>
    </lineage>
</organism>
<keyword evidence="1" id="KW-0472">Membrane</keyword>
<name>A0A5N7BQ97_9EURO</name>
<protein>
    <submittedName>
        <fullName evidence="2">Uncharacterized protein</fullName>
    </submittedName>
</protein>
<dbReference type="EMBL" id="ML736153">
    <property type="protein sequence ID" value="KAE8383823.1"/>
    <property type="molecule type" value="Genomic_DNA"/>
</dbReference>
<proteinExistence type="predicted"/>
<accession>A0A5N7BQ97</accession>
<evidence type="ECO:0000313" key="3">
    <source>
        <dbReference type="Proteomes" id="UP000326198"/>
    </source>
</evidence>
<keyword evidence="1" id="KW-1133">Transmembrane helix</keyword>
<gene>
    <name evidence="2" type="ORF">BDV26DRAFT_1948</name>
</gene>
<keyword evidence="3" id="KW-1185">Reference proteome</keyword>
<feature type="transmembrane region" description="Helical" evidence="1">
    <location>
        <begin position="32"/>
        <end position="54"/>
    </location>
</feature>
<evidence type="ECO:0000256" key="1">
    <source>
        <dbReference type="SAM" id="Phobius"/>
    </source>
</evidence>
<sequence>MGTIKTEWGERELLSLKMRGRRRMRRRAKGSLFALPHFWFSFGIYSLGHVARLYPQVSVKSNFLRQLLPSFFRFRLGLSV</sequence>
<keyword evidence="1" id="KW-0812">Transmembrane</keyword>
<dbReference type="Proteomes" id="UP000326198">
    <property type="component" value="Unassembled WGS sequence"/>
</dbReference>